<evidence type="ECO:0000313" key="13">
    <source>
        <dbReference type="EMBL" id="KAK4198593.1"/>
    </source>
</evidence>
<dbReference type="PANTHER" id="PTHR48182">
    <property type="entry name" value="PROTEIN SERAC1"/>
    <property type="match status" value="1"/>
</dbReference>
<dbReference type="InterPro" id="IPR029058">
    <property type="entry name" value="AB_hydrolase_fold"/>
</dbReference>
<feature type="region of interest" description="Disordered" evidence="10">
    <location>
        <begin position="440"/>
        <end position="475"/>
    </location>
</feature>
<dbReference type="Pfam" id="PF01544">
    <property type="entry name" value="CorA"/>
    <property type="match status" value="1"/>
</dbReference>
<feature type="region of interest" description="Disordered" evidence="10">
    <location>
        <begin position="784"/>
        <end position="830"/>
    </location>
</feature>
<dbReference type="InterPro" id="IPR002523">
    <property type="entry name" value="MgTranspt_CorA/ZnTranspt_ZntB"/>
</dbReference>
<name>A0AAN7ATA8_9PEZI</name>
<evidence type="ECO:0000256" key="3">
    <source>
        <dbReference type="ARBA" id="ARBA00004240"/>
    </source>
</evidence>
<dbReference type="SUPFAM" id="SSF144083">
    <property type="entry name" value="Magnesium transport protein CorA, transmembrane region"/>
    <property type="match status" value="1"/>
</dbReference>
<keyword evidence="8" id="KW-0496">Mitochondrion</keyword>
<dbReference type="PANTHER" id="PTHR48182:SF2">
    <property type="entry name" value="PROTEIN SERAC1"/>
    <property type="match status" value="1"/>
</dbReference>
<feature type="transmembrane region" description="Helical" evidence="11">
    <location>
        <begin position="1104"/>
        <end position="1125"/>
    </location>
</feature>
<dbReference type="InterPro" id="IPR045863">
    <property type="entry name" value="CorA_TM1_TM2"/>
</dbReference>
<evidence type="ECO:0000256" key="4">
    <source>
        <dbReference type="ARBA" id="ARBA00007920"/>
    </source>
</evidence>
<reference evidence="13" key="1">
    <citation type="journal article" date="2023" name="Mol. Phylogenet. Evol.">
        <title>Genome-scale phylogeny and comparative genomics of the fungal order Sordariales.</title>
        <authorList>
            <person name="Hensen N."/>
            <person name="Bonometti L."/>
            <person name="Westerberg I."/>
            <person name="Brannstrom I.O."/>
            <person name="Guillou S."/>
            <person name="Cros-Aarteil S."/>
            <person name="Calhoun S."/>
            <person name="Haridas S."/>
            <person name="Kuo A."/>
            <person name="Mondo S."/>
            <person name="Pangilinan J."/>
            <person name="Riley R."/>
            <person name="LaButti K."/>
            <person name="Andreopoulos B."/>
            <person name="Lipzen A."/>
            <person name="Chen C."/>
            <person name="Yan M."/>
            <person name="Daum C."/>
            <person name="Ng V."/>
            <person name="Clum A."/>
            <person name="Steindorff A."/>
            <person name="Ohm R.A."/>
            <person name="Martin F."/>
            <person name="Silar P."/>
            <person name="Natvig D.O."/>
            <person name="Lalanne C."/>
            <person name="Gautier V."/>
            <person name="Ament-Velasquez S.L."/>
            <person name="Kruys A."/>
            <person name="Hutchinson M.I."/>
            <person name="Powell A.J."/>
            <person name="Barry K."/>
            <person name="Miller A.N."/>
            <person name="Grigoriev I.V."/>
            <person name="Debuchy R."/>
            <person name="Gladieux P."/>
            <person name="Hiltunen Thoren M."/>
            <person name="Johannesson H."/>
        </authorList>
    </citation>
    <scope>NUCLEOTIDE SEQUENCE</scope>
    <source>
        <strain evidence="13">CBS 315.58</strain>
    </source>
</reference>
<feature type="compositionally biased region" description="Acidic residues" evidence="10">
    <location>
        <begin position="956"/>
        <end position="971"/>
    </location>
</feature>
<feature type="compositionally biased region" description="Basic and acidic residues" evidence="10">
    <location>
        <begin position="440"/>
        <end position="449"/>
    </location>
</feature>
<feature type="region of interest" description="Disordered" evidence="10">
    <location>
        <begin position="956"/>
        <end position="993"/>
    </location>
</feature>
<feature type="domain" description="DUF676" evidence="12">
    <location>
        <begin position="170"/>
        <end position="241"/>
    </location>
</feature>
<dbReference type="Proteomes" id="UP001303160">
    <property type="component" value="Unassembled WGS sequence"/>
</dbReference>
<dbReference type="Gene3D" id="1.20.58.340">
    <property type="entry name" value="Magnesium transport protein CorA, transmembrane region"/>
    <property type="match status" value="1"/>
</dbReference>
<keyword evidence="9 11" id="KW-0472">Membrane</keyword>
<evidence type="ECO:0000256" key="7">
    <source>
        <dbReference type="ARBA" id="ARBA00022989"/>
    </source>
</evidence>
<dbReference type="GO" id="GO:0016020">
    <property type="term" value="C:membrane"/>
    <property type="evidence" value="ECO:0007669"/>
    <property type="project" value="UniProtKB-SubCell"/>
</dbReference>
<evidence type="ECO:0000256" key="10">
    <source>
        <dbReference type="SAM" id="MobiDB-lite"/>
    </source>
</evidence>
<accession>A0AAN7ATA8</accession>
<gene>
    <name evidence="13" type="ORF">QBC40DRAFT_90669</name>
</gene>
<dbReference type="InterPro" id="IPR052374">
    <property type="entry name" value="SERAC1"/>
</dbReference>
<feature type="compositionally biased region" description="Basic and acidic residues" evidence="10">
    <location>
        <begin position="816"/>
        <end position="830"/>
    </location>
</feature>
<feature type="compositionally biased region" description="Polar residues" evidence="10">
    <location>
        <begin position="801"/>
        <end position="815"/>
    </location>
</feature>
<evidence type="ECO:0000256" key="6">
    <source>
        <dbReference type="ARBA" id="ARBA00022824"/>
    </source>
</evidence>
<organism evidence="13 14">
    <name type="scientific">Triangularia verruculosa</name>
    <dbReference type="NCBI Taxonomy" id="2587418"/>
    <lineage>
        <taxon>Eukaryota</taxon>
        <taxon>Fungi</taxon>
        <taxon>Dikarya</taxon>
        <taxon>Ascomycota</taxon>
        <taxon>Pezizomycotina</taxon>
        <taxon>Sordariomycetes</taxon>
        <taxon>Sordariomycetidae</taxon>
        <taxon>Sordariales</taxon>
        <taxon>Podosporaceae</taxon>
        <taxon>Triangularia</taxon>
    </lineage>
</organism>
<feature type="region of interest" description="Disordered" evidence="10">
    <location>
        <begin position="488"/>
        <end position="509"/>
    </location>
</feature>
<sequence length="1253" mass="142592">MEGNTGANNPTDKADIDKDEAEEVVALEVTPTRIQFKDSLPSRSSREFTERGRSMSKGRSPSPPPVNLGPGFADYTGGSVGDVGGHGYDETEVDIIAVPCPGADPIQTWIYDSDSSIETRSHISHDNQSARSSTSSLRRSHPWVTFRLRERVSIARVFLYKHRHLQDGMNLKSMADDLLEQVESIRDGSPRPLFFIAHSIGGLVVKNALARAAQKPNYQTIVDNCHGVTFFGTPHHGSSYLSMPNLKESIQDLLQLEAPLPKSLTDEIRVNNPKLKALHRQFVDSASELRLWSFHETRESVLSGYGAQFTNEVQFRAPLVSVNSALLGLWEEDIFGLESTHAHLAAFGPDNEEILVTYLENLRDAVLKSAELSRRHAHHPLHLTSLVQVEVIGFYEDPDAWTRQYAGQESDPGAESGSVIRLYATKYPYKEFLNKGPEKCLSERLQDRSQKRKRRARSPDRAGGRTGLAPPQLPQQTTADANILGISQDHGSGAAATGPEITINTGSPVVSENPLPSLLQIRAQTMPALRPPTPDSVTSMSTTMSDPLSVHGKQPAGDGPLTVGLLAKQQAEIMLKEHELAASAGFTRPKPDLRKFTWIHTPFNNPSWVWEIFQVLSQTQGHDFSKLFEYENWESKHQQNRHSEYQPAFLKSTCKYLTNTSITSPWPTPLVGPSTFSLSSSLSPNCLFVYMPYLHFDTYRNMVKRRRIIKERRERGRAKPVPKSVAEEESLELKMIWEYIGFDPPLNCRRTLDQFGHHSLPTTESRDDDQMLYKLTKKTLSSTKPVYGDATKSQAGPARSSMYSNKGSMGSNIGSRNDEDHDHGHDGREKEPELLDGYVLMVDQLWLWSVDKTTLATFFPRRYSNPTEGTLFHQADLRNSVYNELNGDLTGVSGRTENALDLAALIVYHAIIVFLDRSNHPDLEIFRLFDEAIGMLAERMTLNMKQFRLQSLNIDDEEDDDEDTDYSDWEGESPSSIKKRHRKELERSERENRENTSALLELADLKDELTVLQTLFKHQDTIVRQMRDFYETHCKETKKNWQEVLDDALEYLEDFRDTVTEMLERVNTTRKDYEKFLEMVQRQAQVDEVRWSRLQAELAASQNLSVMIFTTFTVIFLPLTFFTGLFGMNVTNWVDATDGMPDLDFVGRVSLPSSAALIIFSLVAAFSWKVQRGFKGIYNMVRDGYKKVKKGYTKKLEPMWRKEKKMKRREENKRKFVEKQTAWNKDGTYDFWANVKRQQQKKRYRIPEQNRRS</sequence>
<dbReference type="AlphaFoldDB" id="A0AAN7ATA8"/>
<dbReference type="Gene3D" id="3.40.50.1820">
    <property type="entry name" value="alpha/beta hydrolase"/>
    <property type="match status" value="1"/>
</dbReference>
<feature type="compositionally biased region" description="Polar residues" evidence="10">
    <location>
        <begin position="1"/>
        <end position="11"/>
    </location>
</feature>
<protein>
    <recommendedName>
        <fullName evidence="12">DUF676 domain-containing protein</fullName>
    </recommendedName>
</protein>
<feature type="compositionally biased region" description="Basic and acidic residues" evidence="10">
    <location>
        <begin position="44"/>
        <end position="53"/>
    </location>
</feature>
<evidence type="ECO:0000256" key="11">
    <source>
        <dbReference type="SAM" id="Phobius"/>
    </source>
</evidence>
<dbReference type="GO" id="GO:0046873">
    <property type="term" value="F:metal ion transmembrane transporter activity"/>
    <property type="evidence" value="ECO:0007669"/>
    <property type="project" value="InterPro"/>
</dbReference>
<evidence type="ECO:0000313" key="14">
    <source>
        <dbReference type="Proteomes" id="UP001303160"/>
    </source>
</evidence>
<comment type="similarity">
    <text evidence="4">Belongs to the putative lipase ROG1 family.</text>
</comment>
<reference evidence="13" key="2">
    <citation type="submission" date="2023-05" db="EMBL/GenBank/DDBJ databases">
        <authorList>
            <consortium name="Lawrence Berkeley National Laboratory"/>
            <person name="Steindorff A."/>
            <person name="Hensen N."/>
            <person name="Bonometti L."/>
            <person name="Westerberg I."/>
            <person name="Brannstrom I.O."/>
            <person name="Guillou S."/>
            <person name="Cros-Aarteil S."/>
            <person name="Calhoun S."/>
            <person name="Haridas S."/>
            <person name="Kuo A."/>
            <person name="Mondo S."/>
            <person name="Pangilinan J."/>
            <person name="Riley R."/>
            <person name="Labutti K."/>
            <person name="Andreopoulos B."/>
            <person name="Lipzen A."/>
            <person name="Chen C."/>
            <person name="Yanf M."/>
            <person name="Daum C."/>
            <person name="Ng V."/>
            <person name="Clum A."/>
            <person name="Ohm R."/>
            <person name="Martin F."/>
            <person name="Silar P."/>
            <person name="Natvig D."/>
            <person name="Lalanne C."/>
            <person name="Gautier V."/>
            <person name="Ament-Velasquez S.L."/>
            <person name="Kruys A."/>
            <person name="Hutchinson M.I."/>
            <person name="Powell A.J."/>
            <person name="Barry K."/>
            <person name="Miller A.N."/>
            <person name="Grigoriev I.V."/>
            <person name="Debuchy R."/>
            <person name="Gladieux P."/>
            <person name="Thoren M.H."/>
            <person name="Johannesson H."/>
        </authorList>
    </citation>
    <scope>NUCLEOTIDE SEQUENCE</scope>
    <source>
        <strain evidence="13">CBS 315.58</strain>
    </source>
</reference>
<dbReference type="EMBL" id="MU863943">
    <property type="protein sequence ID" value="KAK4198593.1"/>
    <property type="molecule type" value="Genomic_DNA"/>
</dbReference>
<dbReference type="GO" id="GO:0005739">
    <property type="term" value="C:mitochondrion"/>
    <property type="evidence" value="ECO:0007669"/>
    <property type="project" value="UniProtKB-SubCell"/>
</dbReference>
<dbReference type="Pfam" id="PF05057">
    <property type="entry name" value="DUF676"/>
    <property type="match status" value="1"/>
</dbReference>
<evidence type="ECO:0000256" key="1">
    <source>
        <dbReference type="ARBA" id="ARBA00004141"/>
    </source>
</evidence>
<keyword evidence="5 11" id="KW-0812">Transmembrane</keyword>
<evidence type="ECO:0000256" key="8">
    <source>
        <dbReference type="ARBA" id="ARBA00023128"/>
    </source>
</evidence>
<dbReference type="GO" id="GO:0005783">
    <property type="term" value="C:endoplasmic reticulum"/>
    <property type="evidence" value="ECO:0007669"/>
    <property type="project" value="UniProtKB-SubCell"/>
</dbReference>
<keyword evidence="14" id="KW-1185">Reference proteome</keyword>
<feature type="transmembrane region" description="Helical" evidence="11">
    <location>
        <begin position="1145"/>
        <end position="1168"/>
    </location>
</feature>
<comment type="subcellular location">
    <subcellularLocation>
        <location evidence="3">Endoplasmic reticulum</location>
    </subcellularLocation>
    <subcellularLocation>
        <location evidence="1">Membrane</location>
        <topology evidence="1">Multi-pass membrane protein</topology>
    </subcellularLocation>
    <subcellularLocation>
        <location evidence="2">Mitochondrion</location>
    </subcellularLocation>
</comment>
<dbReference type="InterPro" id="IPR007751">
    <property type="entry name" value="DUF676_lipase-like"/>
</dbReference>
<evidence type="ECO:0000256" key="5">
    <source>
        <dbReference type="ARBA" id="ARBA00022692"/>
    </source>
</evidence>
<comment type="caution">
    <text evidence="13">The sequence shown here is derived from an EMBL/GenBank/DDBJ whole genome shotgun (WGS) entry which is preliminary data.</text>
</comment>
<evidence type="ECO:0000259" key="12">
    <source>
        <dbReference type="Pfam" id="PF05057"/>
    </source>
</evidence>
<feature type="region of interest" description="Disordered" evidence="10">
    <location>
        <begin position="1"/>
        <end position="20"/>
    </location>
</feature>
<feature type="region of interest" description="Disordered" evidence="10">
    <location>
        <begin position="36"/>
        <end position="72"/>
    </location>
</feature>
<keyword evidence="6" id="KW-0256">Endoplasmic reticulum</keyword>
<keyword evidence="7 11" id="KW-1133">Transmembrane helix</keyword>
<feature type="compositionally biased region" description="Basic and acidic residues" evidence="10">
    <location>
        <begin position="983"/>
        <end position="993"/>
    </location>
</feature>
<dbReference type="SUPFAM" id="SSF53474">
    <property type="entry name" value="alpha/beta-Hydrolases"/>
    <property type="match status" value="1"/>
</dbReference>
<proteinExistence type="inferred from homology"/>
<evidence type="ECO:0000256" key="9">
    <source>
        <dbReference type="ARBA" id="ARBA00023136"/>
    </source>
</evidence>
<evidence type="ECO:0000256" key="2">
    <source>
        <dbReference type="ARBA" id="ARBA00004173"/>
    </source>
</evidence>